<keyword evidence="3" id="KW-1185">Reference proteome</keyword>
<accession>A0A8H6F7C1</accession>
<evidence type="ECO:0000313" key="3">
    <source>
        <dbReference type="Proteomes" id="UP000593566"/>
    </source>
</evidence>
<dbReference type="GeneID" id="59335298"/>
<comment type="caution">
    <text evidence="2">The sequence shown here is derived from an EMBL/GenBank/DDBJ whole genome shotgun (WGS) entry which is preliminary data.</text>
</comment>
<dbReference type="Proteomes" id="UP000593566">
    <property type="component" value="Unassembled WGS sequence"/>
</dbReference>
<evidence type="ECO:0000313" key="2">
    <source>
        <dbReference type="EMBL" id="KAF6217428.1"/>
    </source>
</evidence>
<feature type="region of interest" description="Disordered" evidence="1">
    <location>
        <begin position="58"/>
        <end position="99"/>
    </location>
</feature>
<dbReference type="AlphaFoldDB" id="A0A8H6F7C1"/>
<reference evidence="2 3" key="1">
    <citation type="journal article" date="2020" name="Genomics">
        <title>Complete, high-quality genomes from long-read metagenomic sequencing of two wolf lichen thalli reveals enigmatic genome architecture.</title>
        <authorList>
            <person name="McKenzie S.K."/>
            <person name="Walston R.F."/>
            <person name="Allen J.L."/>
        </authorList>
    </citation>
    <scope>NUCLEOTIDE SEQUENCE [LARGE SCALE GENOMIC DNA]</scope>
    <source>
        <strain evidence="2">WasteWater1</strain>
    </source>
</reference>
<proteinExistence type="predicted"/>
<evidence type="ECO:0000256" key="1">
    <source>
        <dbReference type="SAM" id="MobiDB-lite"/>
    </source>
</evidence>
<organism evidence="2 3">
    <name type="scientific">Letharia lupina</name>
    <dbReference type="NCBI Taxonomy" id="560253"/>
    <lineage>
        <taxon>Eukaryota</taxon>
        <taxon>Fungi</taxon>
        <taxon>Dikarya</taxon>
        <taxon>Ascomycota</taxon>
        <taxon>Pezizomycotina</taxon>
        <taxon>Lecanoromycetes</taxon>
        <taxon>OSLEUM clade</taxon>
        <taxon>Lecanoromycetidae</taxon>
        <taxon>Lecanorales</taxon>
        <taxon>Lecanorineae</taxon>
        <taxon>Parmeliaceae</taxon>
        <taxon>Letharia</taxon>
    </lineage>
</organism>
<protein>
    <submittedName>
        <fullName evidence="2">Uncharacterized protein</fullName>
    </submittedName>
</protein>
<dbReference type="EMBL" id="JACCJB010000028">
    <property type="protein sequence ID" value="KAF6217428.1"/>
    <property type="molecule type" value="Genomic_DNA"/>
</dbReference>
<dbReference type="RefSeq" id="XP_037146863.1">
    <property type="nucleotide sequence ID" value="XM_037297794.1"/>
</dbReference>
<dbReference type="Gene3D" id="3.40.630.30">
    <property type="match status" value="1"/>
</dbReference>
<feature type="region of interest" description="Disordered" evidence="1">
    <location>
        <begin position="158"/>
        <end position="179"/>
    </location>
</feature>
<name>A0A8H6F7C1_9LECA</name>
<feature type="compositionally biased region" description="Low complexity" evidence="1">
    <location>
        <begin position="158"/>
        <end position="169"/>
    </location>
</feature>
<feature type="compositionally biased region" description="Acidic residues" evidence="1">
    <location>
        <begin position="61"/>
        <end position="72"/>
    </location>
</feature>
<gene>
    <name evidence="2" type="ORF">HO133_006898</name>
</gene>
<sequence>MIPASSTWSFEGEVSFHTGAYLDLVPAEPKAKQAHDDEMEECDRDFTKAPYTACLGRIADTDADPGDSEDGGLTEPGDGAMPTLNRSSSGKRVGDAGVMNDPDARGKGFADGSLRITIDYALRVLRLDEVTVEMREANVEMRVYWLIRSSELGQRDLSLSTSGVSTLTDSEGRNGWGAK</sequence>